<sequence>MYVLRVAVLVRSKPEVWNQVSGTPNWSRSWNRNTSPAADIHSSSPGERPLHHRATQLESRRRSGPASQSQLGPIQVKAPGHSTPSSYPLSTRKRGQGGSTPRGPQAVASSKRMPRHRSRKPASNSRGPTPPQAPPRPPNRPRRGKKAGFRMRVPKGEGGSPPKPPPPATGTLIGPKIKERANRSPANTPTGARGGTNQATEHGHPEEEGGG</sequence>
<dbReference type="AlphaFoldDB" id="A0AAV7RZP1"/>
<dbReference type="Proteomes" id="UP001066276">
    <property type="component" value="Chromosome 5"/>
</dbReference>
<comment type="caution">
    <text evidence="2">The sequence shown here is derived from an EMBL/GenBank/DDBJ whole genome shotgun (WGS) entry which is preliminary data.</text>
</comment>
<feature type="region of interest" description="Disordered" evidence="1">
    <location>
        <begin position="19"/>
        <end position="211"/>
    </location>
</feature>
<proteinExistence type="predicted"/>
<name>A0AAV7RZP1_PLEWA</name>
<evidence type="ECO:0000256" key="1">
    <source>
        <dbReference type="SAM" id="MobiDB-lite"/>
    </source>
</evidence>
<accession>A0AAV7RZP1</accession>
<keyword evidence="3" id="KW-1185">Reference proteome</keyword>
<feature type="compositionally biased region" description="Polar residues" evidence="1">
    <location>
        <begin position="184"/>
        <end position="200"/>
    </location>
</feature>
<evidence type="ECO:0000313" key="2">
    <source>
        <dbReference type="EMBL" id="KAJ1156709.1"/>
    </source>
</evidence>
<dbReference type="EMBL" id="JANPWB010000009">
    <property type="protein sequence ID" value="KAJ1156709.1"/>
    <property type="molecule type" value="Genomic_DNA"/>
</dbReference>
<feature type="compositionally biased region" description="Pro residues" evidence="1">
    <location>
        <begin position="128"/>
        <end position="138"/>
    </location>
</feature>
<organism evidence="2 3">
    <name type="scientific">Pleurodeles waltl</name>
    <name type="common">Iberian ribbed newt</name>
    <dbReference type="NCBI Taxonomy" id="8319"/>
    <lineage>
        <taxon>Eukaryota</taxon>
        <taxon>Metazoa</taxon>
        <taxon>Chordata</taxon>
        <taxon>Craniata</taxon>
        <taxon>Vertebrata</taxon>
        <taxon>Euteleostomi</taxon>
        <taxon>Amphibia</taxon>
        <taxon>Batrachia</taxon>
        <taxon>Caudata</taxon>
        <taxon>Salamandroidea</taxon>
        <taxon>Salamandridae</taxon>
        <taxon>Pleurodelinae</taxon>
        <taxon>Pleurodeles</taxon>
    </lineage>
</organism>
<feature type="compositionally biased region" description="Basic residues" evidence="1">
    <location>
        <begin position="139"/>
        <end position="153"/>
    </location>
</feature>
<feature type="compositionally biased region" description="Polar residues" evidence="1">
    <location>
        <begin position="19"/>
        <end position="45"/>
    </location>
</feature>
<protein>
    <submittedName>
        <fullName evidence="2">Uncharacterized protein</fullName>
    </submittedName>
</protein>
<evidence type="ECO:0000313" key="3">
    <source>
        <dbReference type="Proteomes" id="UP001066276"/>
    </source>
</evidence>
<gene>
    <name evidence="2" type="ORF">NDU88_009427</name>
</gene>
<reference evidence="2" key="1">
    <citation type="journal article" date="2022" name="bioRxiv">
        <title>Sequencing and chromosome-scale assembly of the giantPleurodeles waltlgenome.</title>
        <authorList>
            <person name="Brown T."/>
            <person name="Elewa A."/>
            <person name="Iarovenko S."/>
            <person name="Subramanian E."/>
            <person name="Araus A.J."/>
            <person name="Petzold A."/>
            <person name="Susuki M."/>
            <person name="Suzuki K.-i.T."/>
            <person name="Hayashi T."/>
            <person name="Toyoda A."/>
            <person name="Oliveira C."/>
            <person name="Osipova E."/>
            <person name="Leigh N.D."/>
            <person name="Simon A."/>
            <person name="Yun M.H."/>
        </authorList>
    </citation>
    <scope>NUCLEOTIDE SEQUENCE</scope>
    <source>
        <strain evidence="2">20211129_DDA</strain>
        <tissue evidence="2">Liver</tissue>
    </source>
</reference>
<feature type="compositionally biased region" description="Basic and acidic residues" evidence="1">
    <location>
        <begin position="201"/>
        <end position="211"/>
    </location>
</feature>